<dbReference type="InterPro" id="IPR002850">
    <property type="entry name" value="PIN_toxin-like"/>
</dbReference>
<evidence type="ECO:0000313" key="2">
    <source>
        <dbReference type="EMBL" id="OGM20724.1"/>
    </source>
</evidence>
<dbReference type="AlphaFoldDB" id="A0A1F7Y092"/>
<proteinExistence type="predicted"/>
<accession>A0A1F7Y092</accession>
<dbReference type="InterPro" id="IPR002716">
    <property type="entry name" value="PIN_dom"/>
</dbReference>
<organism evidence="2 3">
    <name type="scientific">Candidatus Woesebacteria bacterium RIFCSPHIGHO2_01_FULL_38_9</name>
    <dbReference type="NCBI Taxonomy" id="1802492"/>
    <lineage>
        <taxon>Bacteria</taxon>
        <taxon>Candidatus Woeseibacteriota</taxon>
    </lineage>
</organism>
<name>A0A1F7Y092_9BACT</name>
<dbReference type="EMBL" id="MGGE01000035">
    <property type="protein sequence ID" value="OGM20724.1"/>
    <property type="molecule type" value="Genomic_DNA"/>
</dbReference>
<dbReference type="InterPro" id="IPR029060">
    <property type="entry name" value="PIN-like_dom_sf"/>
</dbReference>
<dbReference type="Pfam" id="PF13470">
    <property type="entry name" value="PIN_3"/>
    <property type="match status" value="1"/>
</dbReference>
<feature type="domain" description="PIN" evidence="1">
    <location>
        <begin position="6"/>
        <end position="110"/>
    </location>
</feature>
<reference evidence="2 3" key="1">
    <citation type="journal article" date="2016" name="Nat. Commun.">
        <title>Thousands of microbial genomes shed light on interconnected biogeochemical processes in an aquifer system.</title>
        <authorList>
            <person name="Anantharaman K."/>
            <person name="Brown C.T."/>
            <person name="Hug L.A."/>
            <person name="Sharon I."/>
            <person name="Castelle C.J."/>
            <person name="Probst A.J."/>
            <person name="Thomas B.C."/>
            <person name="Singh A."/>
            <person name="Wilkins M.J."/>
            <person name="Karaoz U."/>
            <person name="Brodie E.L."/>
            <person name="Williams K.H."/>
            <person name="Hubbard S.S."/>
            <person name="Banfield J.F."/>
        </authorList>
    </citation>
    <scope>NUCLEOTIDE SEQUENCE [LARGE SCALE GENOMIC DNA]</scope>
</reference>
<evidence type="ECO:0000313" key="3">
    <source>
        <dbReference type="Proteomes" id="UP000178419"/>
    </source>
</evidence>
<gene>
    <name evidence="2" type="ORF">A2714_03515</name>
</gene>
<dbReference type="PANTHER" id="PTHR34610:SF3">
    <property type="entry name" value="SSL7007 PROTEIN"/>
    <property type="match status" value="1"/>
</dbReference>
<dbReference type="SUPFAM" id="SSF88723">
    <property type="entry name" value="PIN domain-like"/>
    <property type="match status" value="1"/>
</dbReference>
<evidence type="ECO:0000259" key="1">
    <source>
        <dbReference type="Pfam" id="PF13470"/>
    </source>
</evidence>
<comment type="caution">
    <text evidence="2">The sequence shown here is derived from an EMBL/GenBank/DDBJ whole genome shotgun (WGS) entry which is preliminary data.</text>
</comment>
<dbReference type="PANTHER" id="PTHR34610">
    <property type="entry name" value="SSL7007 PROTEIN"/>
    <property type="match status" value="1"/>
</dbReference>
<sequence>MARIQVFLDTDVIISALLSQKGASFEIVNNPNIKKVISKTIEEELNEVIKRQGIKKEKTITEGFKTISLGLTKEKLLESYQELVIDEKDTHVITGAHKSGSKFLLTHNTKHYKSDEIKNRLDISVLKPGNFLQYLRSQKENK</sequence>
<dbReference type="Proteomes" id="UP000178419">
    <property type="component" value="Unassembled WGS sequence"/>
</dbReference>
<protein>
    <submittedName>
        <fullName evidence="2">Putative toxin-antitoxin system toxin component, PIN family</fullName>
    </submittedName>
</protein>
<dbReference type="NCBIfam" id="TIGR00305">
    <property type="entry name" value="putative toxin-antitoxin system toxin component, PIN family"/>
    <property type="match status" value="1"/>
</dbReference>